<evidence type="ECO:0000313" key="3">
    <source>
        <dbReference type="EMBL" id="KAK8550534.1"/>
    </source>
</evidence>
<organism evidence="3 4">
    <name type="scientific">Hibiscus sabdariffa</name>
    <name type="common">roselle</name>
    <dbReference type="NCBI Taxonomy" id="183260"/>
    <lineage>
        <taxon>Eukaryota</taxon>
        <taxon>Viridiplantae</taxon>
        <taxon>Streptophyta</taxon>
        <taxon>Embryophyta</taxon>
        <taxon>Tracheophyta</taxon>
        <taxon>Spermatophyta</taxon>
        <taxon>Magnoliopsida</taxon>
        <taxon>eudicotyledons</taxon>
        <taxon>Gunneridae</taxon>
        <taxon>Pentapetalae</taxon>
        <taxon>rosids</taxon>
        <taxon>malvids</taxon>
        <taxon>Malvales</taxon>
        <taxon>Malvaceae</taxon>
        <taxon>Malvoideae</taxon>
        <taxon>Hibiscus</taxon>
    </lineage>
</organism>
<gene>
    <name evidence="3" type="ORF">V6N12_039236</name>
</gene>
<dbReference type="EMBL" id="JBBPBM010000020">
    <property type="protein sequence ID" value="KAK8550534.1"/>
    <property type="molecule type" value="Genomic_DNA"/>
</dbReference>
<comment type="caution">
    <text evidence="3">The sequence shown here is derived from an EMBL/GenBank/DDBJ whole genome shotgun (WGS) entry which is preliminary data.</text>
</comment>
<feature type="compositionally biased region" description="Polar residues" evidence="2">
    <location>
        <begin position="418"/>
        <end position="437"/>
    </location>
</feature>
<evidence type="ECO:0000256" key="1">
    <source>
        <dbReference type="ARBA" id="ARBA00023242"/>
    </source>
</evidence>
<dbReference type="Gene3D" id="1.10.246.20">
    <property type="entry name" value="Coactivator CBP, KIX domain"/>
    <property type="match status" value="1"/>
</dbReference>
<feature type="region of interest" description="Disordered" evidence="2">
    <location>
        <begin position="418"/>
        <end position="441"/>
    </location>
</feature>
<evidence type="ECO:0008006" key="5">
    <source>
        <dbReference type="Google" id="ProtNLM"/>
    </source>
</evidence>
<keyword evidence="1" id="KW-0539">Nucleus</keyword>
<evidence type="ECO:0000313" key="4">
    <source>
        <dbReference type="Proteomes" id="UP001472677"/>
    </source>
</evidence>
<evidence type="ECO:0000256" key="2">
    <source>
        <dbReference type="SAM" id="MobiDB-lite"/>
    </source>
</evidence>
<name>A0ABR2E046_9ROSI</name>
<keyword evidence="4" id="KW-1185">Reference proteome</keyword>
<proteinExistence type="predicted"/>
<dbReference type="PANTHER" id="PTHR35300">
    <property type="entry name" value="COACTIVATOR CBP, KIX DOMAIN-CONTAINING PROTEIN-RELATED"/>
    <property type="match status" value="1"/>
</dbReference>
<dbReference type="InterPro" id="IPR036529">
    <property type="entry name" value="KIX_dom_sf"/>
</dbReference>
<reference evidence="3 4" key="1">
    <citation type="journal article" date="2024" name="G3 (Bethesda)">
        <title>Genome assembly of Hibiscus sabdariffa L. provides insights into metabolisms of medicinal natural products.</title>
        <authorList>
            <person name="Kim T."/>
        </authorList>
    </citation>
    <scope>NUCLEOTIDE SEQUENCE [LARGE SCALE GENOMIC DNA]</scope>
    <source>
        <strain evidence="3">TK-2024</strain>
        <tissue evidence="3">Old leaves</tissue>
    </source>
</reference>
<dbReference type="PANTHER" id="PTHR35300:SF5">
    <property type="entry name" value="HISTONE ACETYLTRANSFERASE"/>
    <property type="match status" value="1"/>
</dbReference>
<accession>A0ABR2E046</accession>
<protein>
    <recommendedName>
        <fullName evidence="5">Histone acetyltransferase</fullName>
    </recommendedName>
</protein>
<dbReference type="Proteomes" id="UP001472677">
    <property type="component" value="Unassembled WGS sequence"/>
</dbReference>
<sequence>MKQDNGGRQADLQKKYGSEGLQARPSCVWCKGRESCDGEFARLFDRSKCLQREDMPRGLGYIDMAPTVTMLSILQPLPVPPLPFVVCMVTGPRPYVCERRAWHSDRHQPMRGSLIQEIFRVVHEIHSSATKKNKEWQEKLPIVVLKAEEIMYSKANSEAEYMDIKTLWDRTNDAINTIIRRDESTETGKFLQPCIEAALSLGCTARRTLRSQRNCSPRCYLNPGTQEAENTTQGNLLSNSHCMASYSGFIKHANVNVAHMGTEAQKHVAHNGDRSTVKFSFPSKNGTLTSNVEKHAPSMYSVYPLFYGNHLKVEELQHSYGISPKSISKTVEPARIGGICNIFTPDVDSSSMMNQTDPRNTYNNPHEITCDLSLRLGPLSTPCLSAGNSLPKEMENSGSTFFEWNRFSHLTPPIDKSLSSFPRSNQDAPLNSSSNEWSLEGGHMNVDATLSKRKTVYGPPADQQFCLPPKLPCIDLNGRMKRVGS</sequence>